<feature type="transmembrane region" description="Helical" evidence="1">
    <location>
        <begin position="67"/>
        <end position="86"/>
    </location>
</feature>
<dbReference type="Gene3D" id="1.10.3730.20">
    <property type="match status" value="1"/>
</dbReference>
<evidence type="ECO:0000313" key="4">
    <source>
        <dbReference type="Proteomes" id="UP000276588"/>
    </source>
</evidence>
<dbReference type="RefSeq" id="WP_120102058.1">
    <property type="nucleotide sequence ID" value="NZ_QKNY01000006.1"/>
</dbReference>
<feature type="transmembrane region" description="Helical" evidence="1">
    <location>
        <begin position="35"/>
        <end position="55"/>
    </location>
</feature>
<dbReference type="SUPFAM" id="SSF103481">
    <property type="entry name" value="Multidrug resistance efflux transporter EmrE"/>
    <property type="match status" value="1"/>
</dbReference>
<dbReference type="InterPro" id="IPR037185">
    <property type="entry name" value="EmrE-like"/>
</dbReference>
<dbReference type="GO" id="GO:0016020">
    <property type="term" value="C:membrane"/>
    <property type="evidence" value="ECO:0007669"/>
    <property type="project" value="InterPro"/>
</dbReference>
<sequence>MSYLPWALLALVGYTLVPVLLRVATTGPNAVPSDVAMLLTNGLLVGVVSTLVVATDQPVMSHIRGPNAGYILAAGVCLTVGILAYYRALARGPVSVVTPIFGMFLVTSSILGIAVLGEAPTPRKLAGIVLAVVAVALVSIE</sequence>
<keyword evidence="1" id="KW-0812">Transmembrane</keyword>
<feature type="domain" description="EamA" evidence="2">
    <location>
        <begin position="4"/>
        <end position="139"/>
    </location>
</feature>
<evidence type="ECO:0000313" key="3">
    <source>
        <dbReference type="EMBL" id="RJX43987.1"/>
    </source>
</evidence>
<keyword evidence="1" id="KW-0472">Membrane</keyword>
<gene>
    <name evidence="3" type="ORF">DM826_04730</name>
</gene>
<evidence type="ECO:0000259" key="2">
    <source>
        <dbReference type="Pfam" id="PF00892"/>
    </source>
</evidence>
<dbReference type="InterPro" id="IPR000620">
    <property type="entry name" value="EamA_dom"/>
</dbReference>
<comment type="caution">
    <text evidence="3">The sequence shown here is derived from an EMBL/GenBank/DDBJ whole genome shotgun (WGS) entry which is preliminary data.</text>
</comment>
<keyword evidence="4" id="KW-1185">Reference proteome</keyword>
<proteinExistence type="predicted"/>
<reference evidence="3 4" key="1">
    <citation type="submission" date="2018-06" db="EMBL/GenBank/DDBJ databases">
        <title>Halonotius sp. F13-13 a new haloarchaeeon isolated from a solar saltern from Isla Cristina, Huelva, Spain.</title>
        <authorList>
            <person name="Duran-Viseras A."/>
            <person name="Sanchez-Porro C."/>
            <person name="Ventosa A."/>
        </authorList>
    </citation>
    <scope>NUCLEOTIDE SEQUENCE [LARGE SCALE GENOMIC DNA]</scope>
    <source>
        <strain evidence="3 4">F13-13</strain>
    </source>
</reference>
<evidence type="ECO:0000256" key="1">
    <source>
        <dbReference type="SAM" id="Phobius"/>
    </source>
</evidence>
<feature type="transmembrane region" description="Helical" evidence="1">
    <location>
        <begin position="93"/>
        <end position="116"/>
    </location>
</feature>
<name>A0A3A6PP41_9EURY</name>
<protein>
    <submittedName>
        <fullName evidence="3">Multidrug transporter</fullName>
    </submittedName>
</protein>
<dbReference type="Pfam" id="PF00892">
    <property type="entry name" value="EamA"/>
    <property type="match status" value="1"/>
</dbReference>
<dbReference type="EMBL" id="QKNY01000006">
    <property type="protein sequence ID" value="RJX43987.1"/>
    <property type="molecule type" value="Genomic_DNA"/>
</dbReference>
<feature type="transmembrane region" description="Helical" evidence="1">
    <location>
        <begin position="6"/>
        <end position="23"/>
    </location>
</feature>
<feature type="transmembrane region" description="Helical" evidence="1">
    <location>
        <begin position="122"/>
        <end position="140"/>
    </location>
</feature>
<dbReference type="Proteomes" id="UP000276588">
    <property type="component" value="Unassembled WGS sequence"/>
</dbReference>
<dbReference type="AlphaFoldDB" id="A0A3A6PP41"/>
<keyword evidence="1" id="KW-1133">Transmembrane helix</keyword>
<organism evidence="3 4">
    <name type="scientific">Halonotius aquaticus</name>
    <dbReference type="NCBI Taxonomy" id="2216978"/>
    <lineage>
        <taxon>Archaea</taxon>
        <taxon>Methanobacteriati</taxon>
        <taxon>Methanobacteriota</taxon>
        <taxon>Stenosarchaea group</taxon>
        <taxon>Halobacteria</taxon>
        <taxon>Halobacteriales</taxon>
        <taxon>Haloferacaceae</taxon>
        <taxon>Halonotius</taxon>
    </lineage>
</organism>
<dbReference type="OrthoDB" id="156473at2157"/>
<accession>A0A3A6PP41</accession>